<gene>
    <name evidence="1" type="ORF">Desaf_1446</name>
</gene>
<dbReference type="HOGENOM" id="CLU_1977918_0_0_7"/>
<dbReference type="KEGG" id="daf:Desaf_1446"/>
<dbReference type="eggNOG" id="ENOG503184C">
    <property type="taxonomic scope" value="Bacteria"/>
</dbReference>
<organism evidence="1 2">
    <name type="scientific">Desulfocurvibacter africanus subsp. africanus str. Walvis Bay</name>
    <dbReference type="NCBI Taxonomy" id="690850"/>
    <lineage>
        <taxon>Bacteria</taxon>
        <taxon>Pseudomonadati</taxon>
        <taxon>Thermodesulfobacteriota</taxon>
        <taxon>Desulfovibrionia</taxon>
        <taxon>Desulfovibrionales</taxon>
        <taxon>Desulfovibrionaceae</taxon>
        <taxon>Desulfocurvibacter</taxon>
    </lineage>
</organism>
<keyword evidence="2" id="KW-1185">Reference proteome</keyword>
<dbReference type="EMBL" id="CP003221">
    <property type="protein sequence ID" value="EGJ49783.1"/>
    <property type="molecule type" value="Genomic_DNA"/>
</dbReference>
<evidence type="ECO:0000313" key="2">
    <source>
        <dbReference type="Proteomes" id="UP000007844"/>
    </source>
</evidence>
<reference evidence="1 2" key="1">
    <citation type="journal article" date="2011" name="J. Bacteriol.">
        <title>Genome sequence of the mercury-methylating and pleomorphic Desulfovibrio africanus Strain Walvis Bay.</title>
        <authorList>
            <person name="Brown S.D."/>
            <person name="Wall J.D."/>
            <person name="Kucken A.M."/>
            <person name="Gilmour C.C."/>
            <person name="Podar M."/>
            <person name="Brandt C.C."/>
            <person name="Teshima H."/>
            <person name="Detter J.C."/>
            <person name="Han C.S."/>
            <person name="Land M.L."/>
            <person name="Lucas S."/>
            <person name="Han J."/>
            <person name="Pennacchio L."/>
            <person name="Nolan M."/>
            <person name="Pitluck S."/>
            <person name="Woyke T."/>
            <person name="Goodwin L."/>
            <person name="Palumbo A.V."/>
            <person name="Elias D.A."/>
        </authorList>
    </citation>
    <scope>NUCLEOTIDE SEQUENCE [LARGE SCALE GENOMIC DNA]</scope>
    <source>
        <strain evidence="1 2">Walvis Bay</strain>
    </source>
</reference>
<dbReference type="Proteomes" id="UP000007844">
    <property type="component" value="Chromosome"/>
</dbReference>
<proteinExistence type="predicted"/>
<accession>F3Z081</accession>
<sequence length="123" mass="14171">MNDEVKKLAAIIEHMTSMARKHAASHCELGWWVVLCGGALEPDDFDQRERMRERLVELVRELGIPLQEHVWVWDELNQAQLVVGRFPSYEQAMDKAELLSERIKNVCDGVAVRVMQELEEGRG</sequence>
<dbReference type="AlphaFoldDB" id="F3Z081"/>
<name>F3Z081_DESAF</name>
<protein>
    <submittedName>
        <fullName evidence="1">Uncharacterized protein</fullName>
    </submittedName>
</protein>
<evidence type="ECO:0000313" key="1">
    <source>
        <dbReference type="EMBL" id="EGJ49783.1"/>
    </source>
</evidence>